<organism evidence="3">
    <name type="scientific">Echinostoma caproni</name>
    <dbReference type="NCBI Taxonomy" id="27848"/>
    <lineage>
        <taxon>Eukaryota</taxon>
        <taxon>Metazoa</taxon>
        <taxon>Spiralia</taxon>
        <taxon>Lophotrochozoa</taxon>
        <taxon>Platyhelminthes</taxon>
        <taxon>Trematoda</taxon>
        <taxon>Digenea</taxon>
        <taxon>Plagiorchiida</taxon>
        <taxon>Echinostomata</taxon>
        <taxon>Echinostomatoidea</taxon>
        <taxon>Echinostomatidae</taxon>
        <taxon>Echinostoma</taxon>
    </lineage>
</organism>
<protein>
    <submittedName>
        <fullName evidence="3">Transposase</fullName>
    </submittedName>
</protein>
<evidence type="ECO:0000313" key="2">
    <source>
        <dbReference type="Proteomes" id="UP000272942"/>
    </source>
</evidence>
<accession>A0A183B0S5</accession>
<reference evidence="3" key="1">
    <citation type="submission" date="2016-06" db="UniProtKB">
        <authorList>
            <consortium name="WormBaseParasite"/>
        </authorList>
    </citation>
    <scope>IDENTIFICATION</scope>
</reference>
<dbReference type="EMBL" id="UZAN01053662">
    <property type="protein sequence ID" value="VDP90082.1"/>
    <property type="molecule type" value="Genomic_DNA"/>
</dbReference>
<reference evidence="1 2" key="2">
    <citation type="submission" date="2018-11" db="EMBL/GenBank/DDBJ databases">
        <authorList>
            <consortium name="Pathogen Informatics"/>
        </authorList>
    </citation>
    <scope>NUCLEOTIDE SEQUENCE [LARGE SCALE GENOMIC DNA]</scope>
    <source>
        <strain evidence="1 2">Egypt</strain>
    </source>
</reference>
<dbReference type="WBParaSite" id="ECPE_0001284701-mRNA-1">
    <property type="protein sequence ID" value="ECPE_0001284701-mRNA-1"/>
    <property type="gene ID" value="ECPE_0001284701"/>
</dbReference>
<name>A0A183B0S5_9TREM</name>
<dbReference type="Proteomes" id="UP000272942">
    <property type="component" value="Unassembled WGS sequence"/>
</dbReference>
<sequence>MSERNAYKAYVGNNALQWLCYICLALAETAGRQPNPKGGSTGVKIQNSLDSQSDLIKIVKELEGEVTTLEKKLLLLKKENDIIMGRNRFGWLGPAEGLESTPTMDNLAPAMVVGRGCIHRLDYMRPHSGPG</sequence>
<dbReference type="AlphaFoldDB" id="A0A183B0S5"/>
<gene>
    <name evidence="1" type="ORF">ECPE_LOCUS12810</name>
</gene>
<evidence type="ECO:0000313" key="3">
    <source>
        <dbReference type="WBParaSite" id="ECPE_0001284701-mRNA-1"/>
    </source>
</evidence>
<keyword evidence="2" id="KW-1185">Reference proteome</keyword>
<evidence type="ECO:0000313" key="1">
    <source>
        <dbReference type="EMBL" id="VDP90082.1"/>
    </source>
</evidence>
<proteinExistence type="predicted"/>